<dbReference type="EMBL" id="GL380309">
    <property type="protein sequence ID" value="EGT52830.1"/>
    <property type="molecule type" value="Genomic_DNA"/>
</dbReference>
<organism evidence="3">
    <name type="scientific">Caenorhabditis brenneri</name>
    <name type="common">Nematode worm</name>
    <dbReference type="NCBI Taxonomy" id="135651"/>
    <lineage>
        <taxon>Eukaryota</taxon>
        <taxon>Metazoa</taxon>
        <taxon>Ecdysozoa</taxon>
        <taxon>Nematoda</taxon>
        <taxon>Chromadorea</taxon>
        <taxon>Rhabditida</taxon>
        <taxon>Rhabditina</taxon>
        <taxon>Rhabditomorpha</taxon>
        <taxon>Rhabditoidea</taxon>
        <taxon>Rhabditidae</taxon>
        <taxon>Peloderinae</taxon>
        <taxon>Caenorhabditis</taxon>
    </lineage>
</organism>
<evidence type="ECO:0000256" key="1">
    <source>
        <dbReference type="SAM" id="MobiDB-lite"/>
    </source>
</evidence>
<dbReference type="HOGENOM" id="CLU_441620_0_0_1"/>
<reference evidence="3" key="1">
    <citation type="submission" date="2011-07" db="EMBL/GenBank/DDBJ databases">
        <authorList>
            <consortium name="Caenorhabditis brenneri Sequencing and Analysis Consortium"/>
            <person name="Wilson R.K."/>
        </authorList>
    </citation>
    <scope>NUCLEOTIDE SEQUENCE [LARGE SCALE GENOMIC DNA]</scope>
    <source>
        <strain evidence="3">PB2801</strain>
    </source>
</reference>
<dbReference type="Proteomes" id="UP000008068">
    <property type="component" value="Unassembled WGS sequence"/>
</dbReference>
<dbReference type="InParanoid" id="G0PE84"/>
<feature type="compositionally biased region" description="Basic and acidic residues" evidence="1">
    <location>
        <begin position="465"/>
        <end position="475"/>
    </location>
</feature>
<dbReference type="eggNOG" id="ENOG502TJB2">
    <property type="taxonomic scope" value="Eukaryota"/>
</dbReference>
<dbReference type="FunCoup" id="G0PE84">
    <property type="interactions" value="227"/>
</dbReference>
<dbReference type="AlphaFoldDB" id="G0PE84"/>
<sequence length="619" mass="72798">MDAREKNAAAQIVRKVKYELWKVIDRLNEKCYAKILLKDAEEVCEHFVKKLVNMQMKKLKNWQKHFPDGDVFQSFGRALMFKELLNIDAKSIDQCRYDMIQEADLMIESMMAEVLLHYPSSDMLIWRKRYWMFTRKSRLFLLCALCVDPPERSPLVEIQQFFIALTETLNRKMREEMRHLPNPYFLQTEGLYFAKSKSTFQSKNYSYHRLNENETDSLLLNEKDYCSIRVYEKYNSEKESAESYEFRCYLYKELLQKSQKAFENASRKDPWIKELLTEPIYLGKKMNCKVASSNVSPYSNTVNVPVEKERIVKVEKVESSQTFDCVEAKNEKEEEQVYQQCVRKIHVLDEIKRFDFKAFYKKNKITKIFTELFEKDCKGENEFIEESPDMNSLHKDPMSANLHSIQLTPCQKEVTVHSSKGEKLSGIPTVRMKPDPPLPLQKPGLQKPEDVACGGFSGRKTKRRFREEPRPRTDPPQDSVNIYGYEIESVRSNLSRHDSCNDLSDSSNTGDLSEKYSRTFTRSIRPLKDPPAQVASCDKMKQPVFKSDHDFYWRDTSSKLIMKDSYQCTDTPDPWNLMTTYWRGAQEEYRPRKDPPTLLQHQHLPWLDHHGSTLVMAHG</sequence>
<feature type="region of interest" description="Disordered" evidence="1">
    <location>
        <begin position="418"/>
        <end position="480"/>
    </location>
</feature>
<name>G0PE84_CAEBE</name>
<protein>
    <submittedName>
        <fullName evidence="2">Uncharacterized protein</fullName>
    </submittedName>
</protein>
<keyword evidence="3" id="KW-1185">Reference proteome</keyword>
<evidence type="ECO:0000313" key="2">
    <source>
        <dbReference type="EMBL" id="EGT52830.1"/>
    </source>
</evidence>
<accession>G0PE84</accession>
<proteinExistence type="predicted"/>
<evidence type="ECO:0000313" key="3">
    <source>
        <dbReference type="Proteomes" id="UP000008068"/>
    </source>
</evidence>
<gene>
    <name evidence="2" type="ORF">CAEBREN_21218</name>
</gene>
<dbReference type="OrthoDB" id="5911671at2759"/>